<dbReference type="InterPro" id="IPR051257">
    <property type="entry name" value="Diverse_CBS-Domain"/>
</dbReference>
<organism evidence="4 5">
    <name type="scientific">Grimontia celer</name>
    <dbReference type="NCBI Taxonomy" id="1796497"/>
    <lineage>
        <taxon>Bacteria</taxon>
        <taxon>Pseudomonadati</taxon>
        <taxon>Pseudomonadota</taxon>
        <taxon>Gammaproteobacteria</taxon>
        <taxon>Vibrionales</taxon>
        <taxon>Vibrionaceae</taxon>
        <taxon>Grimontia</taxon>
    </lineage>
</organism>
<keyword evidence="1 2" id="KW-0129">CBS domain</keyword>
<keyword evidence="5" id="KW-1185">Reference proteome</keyword>
<feature type="domain" description="CBS" evidence="3">
    <location>
        <begin position="8"/>
        <end position="64"/>
    </location>
</feature>
<dbReference type="EMBL" id="FIZX01000001">
    <property type="protein sequence ID" value="CZF77233.1"/>
    <property type="molecule type" value="Genomic_DNA"/>
</dbReference>
<dbReference type="RefSeq" id="WP_062660571.1">
    <property type="nucleotide sequence ID" value="NZ_FIZX01000001.1"/>
</dbReference>
<gene>
    <name evidence="4" type="primary">hrp1</name>
    <name evidence="4" type="ORF">GCE9029_00085</name>
</gene>
<dbReference type="PANTHER" id="PTHR43080">
    <property type="entry name" value="CBS DOMAIN-CONTAINING PROTEIN CBSX3, MITOCHONDRIAL"/>
    <property type="match status" value="1"/>
</dbReference>
<dbReference type="SUPFAM" id="SSF54631">
    <property type="entry name" value="CBS-domain pair"/>
    <property type="match status" value="1"/>
</dbReference>
<name>A0A128ERP6_9GAMM</name>
<dbReference type="Proteomes" id="UP000071641">
    <property type="component" value="Unassembled WGS sequence"/>
</dbReference>
<dbReference type="STRING" id="1796497.GCE9029_00085"/>
<proteinExistence type="predicted"/>
<dbReference type="Pfam" id="PF00571">
    <property type="entry name" value="CBS"/>
    <property type="match status" value="2"/>
</dbReference>
<dbReference type="PANTHER" id="PTHR43080:SF2">
    <property type="entry name" value="CBS DOMAIN-CONTAINING PROTEIN"/>
    <property type="match status" value="1"/>
</dbReference>
<dbReference type="CDD" id="cd04584">
    <property type="entry name" value="CBS_pair_AcuB_like"/>
    <property type="match status" value="1"/>
</dbReference>
<feature type="domain" description="CBS" evidence="3">
    <location>
        <begin position="80"/>
        <end position="135"/>
    </location>
</feature>
<dbReference type="SMART" id="SM00116">
    <property type="entry name" value="CBS"/>
    <property type="match status" value="2"/>
</dbReference>
<dbReference type="AlphaFoldDB" id="A0A128ERP6"/>
<dbReference type="Gene3D" id="3.10.580.10">
    <property type="entry name" value="CBS-domain"/>
    <property type="match status" value="1"/>
</dbReference>
<evidence type="ECO:0000313" key="5">
    <source>
        <dbReference type="Proteomes" id="UP000071641"/>
    </source>
</evidence>
<evidence type="ECO:0000256" key="1">
    <source>
        <dbReference type="ARBA" id="ARBA00023122"/>
    </source>
</evidence>
<accession>A0A128ERP6</accession>
<reference evidence="5" key="1">
    <citation type="submission" date="2016-02" db="EMBL/GenBank/DDBJ databases">
        <authorList>
            <person name="Rodrigo-Torres Lidia"/>
            <person name="Arahal R.David."/>
        </authorList>
    </citation>
    <scope>NUCLEOTIDE SEQUENCE [LARGE SCALE GENOMIC DNA]</scope>
    <source>
        <strain evidence="5">CECT 9029</strain>
    </source>
</reference>
<sequence>MFTVNDMMSSDPITLSSKDKISDAKCLMDSRCIRHIPIVSALGKLEGLVTQRDVLAAQTSSLEKAVGDNDPMQAPLSRFLKRSLYTVSPCAGLKEAALYLQKRKIGCLPVVEDDKLVGIITDSDFVAIAINLLEIQEETEPMEEEEEVV</sequence>
<dbReference type="PROSITE" id="PS51371">
    <property type="entry name" value="CBS"/>
    <property type="match status" value="2"/>
</dbReference>
<dbReference type="InterPro" id="IPR046342">
    <property type="entry name" value="CBS_dom_sf"/>
</dbReference>
<evidence type="ECO:0000256" key="2">
    <source>
        <dbReference type="PROSITE-ProRule" id="PRU00703"/>
    </source>
</evidence>
<dbReference type="OrthoDB" id="9802114at2"/>
<evidence type="ECO:0000259" key="3">
    <source>
        <dbReference type="PROSITE" id="PS51371"/>
    </source>
</evidence>
<evidence type="ECO:0000313" key="4">
    <source>
        <dbReference type="EMBL" id="CZF77233.1"/>
    </source>
</evidence>
<protein>
    <submittedName>
        <fullName evidence="4">Hypoxic response protein 1</fullName>
    </submittedName>
</protein>
<dbReference type="InterPro" id="IPR000644">
    <property type="entry name" value="CBS_dom"/>
</dbReference>